<keyword evidence="10" id="KW-1185">Reference proteome</keyword>
<name>A0ABS2FIU5_9CLOT</name>
<protein>
    <submittedName>
        <fullName evidence="9">DEAD/DEAH box helicase</fullName>
    </submittedName>
</protein>
<keyword evidence="1" id="KW-0547">Nucleotide-binding</keyword>
<dbReference type="PROSITE" id="PS51195">
    <property type="entry name" value="Q_MOTIF"/>
    <property type="match status" value="1"/>
</dbReference>
<evidence type="ECO:0000256" key="3">
    <source>
        <dbReference type="ARBA" id="ARBA00022806"/>
    </source>
</evidence>
<evidence type="ECO:0000313" key="10">
    <source>
        <dbReference type="Proteomes" id="UP000767334"/>
    </source>
</evidence>
<dbReference type="Pfam" id="PF00271">
    <property type="entry name" value="Helicase_C"/>
    <property type="match status" value="1"/>
</dbReference>
<dbReference type="CDD" id="cd18787">
    <property type="entry name" value="SF2_C_DEAD"/>
    <property type="match status" value="1"/>
</dbReference>
<evidence type="ECO:0000259" key="8">
    <source>
        <dbReference type="PROSITE" id="PS51195"/>
    </source>
</evidence>
<dbReference type="PROSITE" id="PS51194">
    <property type="entry name" value="HELICASE_CTER"/>
    <property type="match status" value="1"/>
</dbReference>
<dbReference type="InterPro" id="IPR001650">
    <property type="entry name" value="Helicase_C-like"/>
</dbReference>
<sequence length="381" mass="42755">MNMSFNELNLNSNIIEGLKLQGITSPTEVQSLTIPKALENLDIIAESHTGSGKTLAYICPIFQKINTEKKEMQAIILAPTHELVMQIDAQIKLLAKNSNMNVTSLTIMGESNIEKQIKKLKEIKPHIIVGSAGRVLDLIKKKKISAHTIKTIVMDEADSLLAKNKSTIIKDIIKATMRDRQLMFFSASMNNTALEISKSLVKEVHIVKSESKSVLNPNISHMFITCEFRDRFETLRKLLAAENPERAIVFINNSTELQNINEKLDYHKVKSTAIFGNASKEQRQRSIEAFRNGKFNVLVSSDVSARGLDIPEVTHIISMDFPENPDEYLHRAGRTARGNLSGSSICIGTRRDLESIKSYQKAFKIKFNEMKLYGGNLIPVK</sequence>
<dbReference type="InterPro" id="IPR014001">
    <property type="entry name" value="Helicase_ATP-bd"/>
</dbReference>
<dbReference type="PROSITE" id="PS51192">
    <property type="entry name" value="HELICASE_ATP_BIND_1"/>
    <property type="match status" value="1"/>
</dbReference>
<dbReference type="GO" id="GO:0004386">
    <property type="term" value="F:helicase activity"/>
    <property type="evidence" value="ECO:0007669"/>
    <property type="project" value="UniProtKB-KW"/>
</dbReference>
<dbReference type="Proteomes" id="UP000767334">
    <property type="component" value="Unassembled WGS sequence"/>
</dbReference>
<evidence type="ECO:0000256" key="4">
    <source>
        <dbReference type="ARBA" id="ARBA00022840"/>
    </source>
</evidence>
<accession>A0ABS2FIU5</accession>
<evidence type="ECO:0000256" key="2">
    <source>
        <dbReference type="ARBA" id="ARBA00022801"/>
    </source>
</evidence>
<dbReference type="SMART" id="SM00490">
    <property type="entry name" value="HELICc"/>
    <property type="match status" value="1"/>
</dbReference>
<reference evidence="9 10" key="1">
    <citation type="journal article" date="2021" name="Sci. Rep.">
        <title>The distribution of antibiotic resistance genes in chicken gut microbiota commensals.</title>
        <authorList>
            <person name="Juricova H."/>
            <person name="Matiasovicova J."/>
            <person name="Kubasova T."/>
            <person name="Cejkova D."/>
            <person name="Rychlik I."/>
        </authorList>
    </citation>
    <scope>NUCLEOTIDE SEQUENCE [LARGE SCALE GENOMIC DNA]</scope>
    <source>
        <strain evidence="9 10">An435</strain>
    </source>
</reference>
<evidence type="ECO:0000256" key="1">
    <source>
        <dbReference type="ARBA" id="ARBA00022741"/>
    </source>
</evidence>
<organism evidence="9 10">
    <name type="scientific">Clostridium saudiense</name>
    <dbReference type="NCBI Taxonomy" id="1414720"/>
    <lineage>
        <taxon>Bacteria</taxon>
        <taxon>Bacillati</taxon>
        <taxon>Bacillota</taxon>
        <taxon>Clostridia</taxon>
        <taxon>Eubacteriales</taxon>
        <taxon>Clostridiaceae</taxon>
        <taxon>Clostridium</taxon>
    </lineage>
</organism>
<dbReference type="Gene3D" id="3.40.50.300">
    <property type="entry name" value="P-loop containing nucleotide triphosphate hydrolases"/>
    <property type="match status" value="2"/>
</dbReference>
<dbReference type="SMART" id="SM00487">
    <property type="entry name" value="DEXDc"/>
    <property type="match status" value="1"/>
</dbReference>
<dbReference type="PANTHER" id="PTHR47963">
    <property type="entry name" value="DEAD-BOX ATP-DEPENDENT RNA HELICASE 47, MITOCHONDRIAL"/>
    <property type="match status" value="1"/>
</dbReference>
<feature type="short sequence motif" description="Q motif" evidence="5">
    <location>
        <begin position="3"/>
        <end position="31"/>
    </location>
</feature>
<feature type="domain" description="Helicase ATP-binding" evidence="6">
    <location>
        <begin position="34"/>
        <end position="207"/>
    </location>
</feature>
<dbReference type="RefSeq" id="WP_195963734.1">
    <property type="nucleotide sequence ID" value="NZ_JACJLL010000118.1"/>
</dbReference>
<keyword evidence="3 9" id="KW-0347">Helicase</keyword>
<proteinExistence type="predicted"/>
<evidence type="ECO:0000313" key="9">
    <source>
        <dbReference type="EMBL" id="MBM6820475.1"/>
    </source>
</evidence>
<dbReference type="CDD" id="cd00268">
    <property type="entry name" value="DEADc"/>
    <property type="match status" value="1"/>
</dbReference>
<gene>
    <name evidence="9" type="ORF">H6A19_14225</name>
</gene>
<keyword evidence="2" id="KW-0378">Hydrolase</keyword>
<dbReference type="InterPro" id="IPR050547">
    <property type="entry name" value="DEAD_box_RNA_helicases"/>
</dbReference>
<feature type="domain" description="Helicase C-terminal" evidence="7">
    <location>
        <begin position="234"/>
        <end position="378"/>
    </location>
</feature>
<evidence type="ECO:0000259" key="7">
    <source>
        <dbReference type="PROSITE" id="PS51194"/>
    </source>
</evidence>
<dbReference type="InterPro" id="IPR014014">
    <property type="entry name" value="RNA_helicase_DEAD_Q_motif"/>
</dbReference>
<dbReference type="PANTHER" id="PTHR47963:SF7">
    <property type="entry name" value="ATP-DEPENDENT RNA HELICASE YFML-RELATED"/>
    <property type="match status" value="1"/>
</dbReference>
<dbReference type="Pfam" id="PF00270">
    <property type="entry name" value="DEAD"/>
    <property type="match status" value="1"/>
</dbReference>
<comment type="caution">
    <text evidence="9">The sequence shown here is derived from an EMBL/GenBank/DDBJ whole genome shotgun (WGS) entry which is preliminary data.</text>
</comment>
<dbReference type="InterPro" id="IPR011545">
    <property type="entry name" value="DEAD/DEAH_box_helicase_dom"/>
</dbReference>
<feature type="domain" description="DEAD-box RNA helicase Q" evidence="8">
    <location>
        <begin position="3"/>
        <end position="31"/>
    </location>
</feature>
<evidence type="ECO:0000256" key="5">
    <source>
        <dbReference type="PROSITE-ProRule" id="PRU00552"/>
    </source>
</evidence>
<dbReference type="SUPFAM" id="SSF52540">
    <property type="entry name" value="P-loop containing nucleoside triphosphate hydrolases"/>
    <property type="match status" value="1"/>
</dbReference>
<dbReference type="InterPro" id="IPR044742">
    <property type="entry name" value="DEAD/DEAH_RhlB"/>
</dbReference>
<evidence type="ECO:0000259" key="6">
    <source>
        <dbReference type="PROSITE" id="PS51192"/>
    </source>
</evidence>
<dbReference type="EMBL" id="JACJLL010000118">
    <property type="protein sequence ID" value="MBM6820475.1"/>
    <property type="molecule type" value="Genomic_DNA"/>
</dbReference>
<keyword evidence="4" id="KW-0067">ATP-binding</keyword>
<dbReference type="InterPro" id="IPR027417">
    <property type="entry name" value="P-loop_NTPase"/>
</dbReference>